<evidence type="ECO:0000256" key="3">
    <source>
        <dbReference type="ARBA" id="ARBA00022692"/>
    </source>
</evidence>
<name>A0A2M7D9H6_9BACT</name>
<feature type="transmembrane region" description="Helical" evidence="6">
    <location>
        <begin position="281"/>
        <end position="300"/>
    </location>
</feature>
<feature type="transmembrane region" description="Helical" evidence="6">
    <location>
        <begin position="306"/>
        <end position="324"/>
    </location>
</feature>
<keyword evidence="5 6" id="KW-0472">Membrane</keyword>
<organism evidence="7 8">
    <name type="scientific">Candidatus Nealsonbacteria bacterium CG02_land_8_20_14_3_00_37_10</name>
    <dbReference type="NCBI Taxonomy" id="1974699"/>
    <lineage>
        <taxon>Bacteria</taxon>
        <taxon>Candidatus Nealsoniibacteriota</taxon>
    </lineage>
</organism>
<evidence type="ECO:0000256" key="5">
    <source>
        <dbReference type="ARBA" id="ARBA00023136"/>
    </source>
</evidence>
<evidence type="ECO:0000313" key="7">
    <source>
        <dbReference type="EMBL" id="PIV45118.1"/>
    </source>
</evidence>
<evidence type="ECO:0000313" key="8">
    <source>
        <dbReference type="Proteomes" id="UP000230864"/>
    </source>
</evidence>
<gene>
    <name evidence="7" type="ORF">COS25_01545</name>
</gene>
<evidence type="ECO:0008006" key="9">
    <source>
        <dbReference type="Google" id="ProtNLM"/>
    </source>
</evidence>
<dbReference type="AlphaFoldDB" id="A0A2M7D9H6"/>
<evidence type="ECO:0000256" key="1">
    <source>
        <dbReference type="ARBA" id="ARBA00004651"/>
    </source>
</evidence>
<sequence>MEARCMKKFLLFLVSLLIGIGLFIWVIKFVGWPEIKNAFFVFTGWQGIVILSLSFLMALIGTWKWKRVLEETGAKISFQDIWKAYLASFSIRFLAPIVIVGAEIFQGYILKKKNSIPWSQGIASVIIDRILEWTANLTVIFFGGIFFLLMIGFLPMNLVIIFGSVFLIFLAGVSFFYFKAFKKESITKAIGKLFNHKLDSQPLEIEKEFFNFFKPKKRIMWQVFGLNFLRAGVMLLRTWLLIGFLGKSIGVLPALSILGFTYLAVMIPIPAALGSHEVIQTFAFSSLDLGAAAATAFTMIIRGAELIVALFGIAILFRLGIFLIKDTFFKKINNFAKNNDDRH</sequence>
<feature type="transmembrane region" description="Helical" evidence="6">
    <location>
        <begin position="159"/>
        <end position="178"/>
    </location>
</feature>
<keyword evidence="4 6" id="KW-1133">Transmembrane helix</keyword>
<feature type="transmembrane region" description="Helical" evidence="6">
    <location>
        <begin position="6"/>
        <end position="27"/>
    </location>
</feature>
<protein>
    <recommendedName>
        <fullName evidence="9">TIGR00374 family protein</fullName>
    </recommendedName>
</protein>
<dbReference type="Proteomes" id="UP000230864">
    <property type="component" value="Unassembled WGS sequence"/>
</dbReference>
<feature type="transmembrane region" description="Helical" evidence="6">
    <location>
        <begin position="130"/>
        <end position="153"/>
    </location>
</feature>
<evidence type="ECO:0000256" key="6">
    <source>
        <dbReference type="SAM" id="Phobius"/>
    </source>
</evidence>
<feature type="transmembrane region" description="Helical" evidence="6">
    <location>
        <begin position="219"/>
        <end position="242"/>
    </location>
</feature>
<comment type="caution">
    <text evidence="7">The sequence shown here is derived from an EMBL/GenBank/DDBJ whole genome shotgun (WGS) entry which is preliminary data.</text>
</comment>
<dbReference type="EMBL" id="PETZ01000028">
    <property type="protein sequence ID" value="PIV45118.1"/>
    <property type="molecule type" value="Genomic_DNA"/>
</dbReference>
<feature type="transmembrane region" description="Helical" evidence="6">
    <location>
        <begin position="39"/>
        <end position="65"/>
    </location>
</feature>
<feature type="transmembrane region" description="Helical" evidence="6">
    <location>
        <begin position="248"/>
        <end position="269"/>
    </location>
</feature>
<dbReference type="GO" id="GO:0005886">
    <property type="term" value="C:plasma membrane"/>
    <property type="evidence" value="ECO:0007669"/>
    <property type="project" value="UniProtKB-SubCell"/>
</dbReference>
<feature type="transmembrane region" description="Helical" evidence="6">
    <location>
        <begin position="85"/>
        <end position="109"/>
    </location>
</feature>
<keyword evidence="3 6" id="KW-0812">Transmembrane</keyword>
<dbReference type="PANTHER" id="PTHR40277">
    <property type="entry name" value="BLL5419 PROTEIN"/>
    <property type="match status" value="1"/>
</dbReference>
<dbReference type="InterPro" id="IPR022791">
    <property type="entry name" value="L-PG_synthase/AglD"/>
</dbReference>
<evidence type="ECO:0000256" key="4">
    <source>
        <dbReference type="ARBA" id="ARBA00022989"/>
    </source>
</evidence>
<dbReference type="Pfam" id="PF03706">
    <property type="entry name" value="LPG_synthase_TM"/>
    <property type="match status" value="1"/>
</dbReference>
<keyword evidence="2" id="KW-1003">Cell membrane</keyword>
<dbReference type="NCBIfam" id="TIGR00374">
    <property type="entry name" value="flippase-like domain"/>
    <property type="match status" value="1"/>
</dbReference>
<comment type="subcellular location">
    <subcellularLocation>
        <location evidence="1">Cell membrane</location>
        <topology evidence="1">Multi-pass membrane protein</topology>
    </subcellularLocation>
</comment>
<accession>A0A2M7D9H6</accession>
<proteinExistence type="predicted"/>
<reference evidence="8" key="1">
    <citation type="submission" date="2017-09" db="EMBL/GenBank/DDBJ databases">
        <title>Depth-based differentiation of microbial function through sediment-hosted aquifers and enrichment of novel symbionts in the deep terrestrial subsurface.</title>
        <authorList>
            <person name="Probst A.J."/>
            <person name="Ladd B."/>
            <person name="Jarett J.K."/>
            <person name="Geller-Mcgrath D.E."/>
            <person name="Sieber C.M.K."/>
            <person name="Emerson J.B."/>
            <person name="Anantharaman K."/>
            <person name="Thomas B.C."/>
            <person name="Malmstrom R."/>
            <person name="Stieglmeier M."/>
            <person name="Klingl A."/>
            <person name="Woyke T."/>
            <person name="Ryan C.M."/>
            <person name="Banfield J.F."/>
        </authorList>
    </citation>
    <scope>NUCLEOTIDE SEQUENCE [LARGE SCALE GENOMIC DNA]</scope>
</reference>
<evidence type="ECO:0000256" key="2">
    <source>
        <dbReference type="ARBA" id="ARBA00022475"/>
    </source>
</evidence>
<dbReference type="PANTHER" id="PTHR40277:SF1">
    <property type="entry name" value="BLL5419 PROTEIN"/>
    <property type="match status" value="1"/>
</dbReference>